<accession>A0A2R5GAW7</accession>
<organism evidence="1 2">
    <name type="scientific">Hondaea fermentalgiana</name>
    <dbReference type="NCBI Taxonomy" id="2315210"/>
    <lineage>
        <taxon>Eukaryota</taxon>
        <taxon>Sar</taxon>
        <taxon>Stramenopiles</taxon>
        <taxon>Bigyra</taxon>
        <taxon>Labyrinthulomycetes</taxon>
        <taxon>Thraustochytrida</taxon>
        <taxon>Thraustochytriidae</taxon>
        <taxon>Hondaea</taxon>
    </lineage>
</organism>
<evidence type="ECO:0000313" key="2">
    <source>
        <dbReference type="Proteomes" id="UP000241890"/>
    </source>
</evidence>
<gene>
    <name evidence="1" type="ORF">FCC1311_019122</name>
</gene>
<keyword evidence="2" id="KW-1185">Reference proteome</keyword>
<sequence length="427" mass="47647">MMESSSTTATEQKQVDCSNGAQSLRCVGLAALETCEAALGALIRFKTEQDPLPDFVDCENDGTALHVAIFNKHSEELFRGCVYKCLAMFGGLETIKKNGMFFSSAWESKYRSEAHLYMVETERHFLHNLLNEPIETAKAIAIAHRDRFIGTTTAPKNPNPGDLHERVYKVFWEWMMGNKECRAGLSTFISKERSAFTKMIGAQAQDLECMLRGTTQKQNTSILSFAGVPAELMPDAKDLWMPHALHELLPTIMTQAHGCNLFSVDPERKVTGVSGPCATIALVMAWTASHILSQSSTAFKAFAKAEKVTFAAFFKLITPAQLAWVWTLLIRRGHGKTSGSRKHCAAATHATSLFERCFAYILEWNRQLKGDTRTFSIRAAFGTLHATGDKKRKREEARVARHKRPRKVATIEEEAKTFVLSASQDPF</sequence>
<name>A0A2R5GAW7_9STRA</name>
<dbReference type="InParanoid" id="A0A2R5GAW7"/>
<dbReference type="EMBL" id="BEYU01000014">
    <property type="protein sequence ID" value="GBG25693.1"/>
    <property type="molecule type" value="Genomic_DNA"/>
</dbReference>
<dbReference type="AlphaFoldDB" id="A0A2R5GAW7"/>
<protein>
    <submittedName>
        <fullName evidence="1">Uncharacterized protein</fullName>
    </submittedName>
</protein>
<reference evidence="1 2" key="1">
    <citation type="submission" date="2017-12" db="EMBL/GenBank/DDBJ databases">
        <title>Sequencing, de novo assembly and annotation of complete genome of a new Thraustochytrid species, strain FCC1311.</title>
        <authorList>
            <person name="Sedici K."/>
            <person name="Godart F."/>
            <person name="Aiese Cigliano R."/>
            <person name="Sanseverino W."/>
            <person name="Barakat M."/>
            <person name="Ortet P."/>
            <person name="Marechal E."/>
            <person name="Cagnac O."/>
            <person name="Amato A."/>
        </authorList>
    </citation>
    <scope>NUCLEOTIDE SEQUENCE [LARGE SCALE GENOMIC DNA]</scope>
</reference>
<proteinExistence type="predicted"/>
<comment type="caution">
    <text evidence="1">The sequence shown here is derived from an EMBL/GenBank/DDBJ whole genome shotgun (WGS) entry which is preliminary data.</text>
</comment>
<dbReference type="Proteomes" id="UP000241890">
    <property type="component" value="Unassembled WGS sequence"/>
</dbReference>
<evidence type="ECO:0000313" key="1">
    <source>
        <dbReference type="EMBL" id="GBG25693.1"/>
    </source>
</evidence>